<accession>A0A916Z635</accession>
<dbReference type="InterPro" id="IPR009875">
    <property type="entry name" value="PilZ_domain"/>
</dbReference>
<sequence length="118" mass="13238">MKARENREVVEALCRFRTRAGVAWPVLIEDLTAGGCLLTCIPRSLRCGDRIRVTICDLAPLPATVRWVRKGEAAGLQFDLPLMQSVFHRLLSDLRGMPDPFAGPHGIHRPRQPMVLRV</sequence>
<keyword evidence="3" id="KW-1185">Reference proteome</keyword>
<protein>
    <recommendedName>
        <fullName evidence="1">PilZ domain-containing protein</fullName>
    </recommendedName>
</protein>
<dbReference type="SUPFAM" id="SSF141371">
    <property type="entry name" value="PilZ domain-like"/>
    <property type="match status" value="1"/>
</dbReference>
<dbReference type="Proteomes" id="UP000612349">
    <property type="component" value="Unassembled WGS sequence"/>
</dbReference>
<dbReference type="Pfam" id="PF07238">
    <property type="entry name" value="PilZ"/>
    <property type="match status" value="1"/>
</dbReference>
<reference evidence="2" key="2">
    <citation type="submission" date="2020-09" db="EMBL/GenBank/DDBJ databases">
        <authorList>
            <person name="Sun Q."/>
            <person name="Zhou Y."/>
        </authorList>
    </citation>
    <scope>NUCLEOTIDE SEQUENCE</scope>
    <source>
        <strain evidence="2">CGMCC 1.15360</strain>
    </source>
</reference>
<evidence type="ECO:0000313" key="2">
    <source>
        <dbReference type="EMBL" id="GGD75895.1"/>
    </source>
</evidence>
<evidence type="ECO:0000313" key="3">
    <source>
        <dbReference type="Proteomes" id="UP000612349"/>
    </source>
</evidence>
<organism evidence="2 3">
    <name type="scientific">Croceicoccus mobilis</name>
    <dbReference type="NCBI Taxonomy" id="1703339"/>
    <lineage>
        <taxon>Bacteria</taxon>
        <taxon>Pseudomonadati</taxon>
        <taxon>Pseudomonadota</taxon>
        <taxon>Alphaproteobacteria</taxon>
        <taxon>Sphingomonadales</taxon>
        <taxon>Erythrobacteraceae</taxon>
        <taxon>Croceicoccus</taxon>
    </lineage>
</organism>
<feature type="domain" description="PilZ" evidence="1">
    <location>
        <begin position="5"/>
        <end position="82"/>
    </location>
</feature>
<proteinExistence type="predicted"/>
<reference evidence="2" key="1">
    <citation type="journal article" date="2014" name="Int. J. Syst. Evol. Microbiol.">
        <title>Complete genome sequence of Corynebacterium casei LMG S-19264T (=DSM 44701T), isolated from a smear-ripened cheese.</title>
        <authorList>
            <consortium name="US DOE Joint Genome Institute (JGI-PGF)"/>
            <person name="Walter F."/>
            <person name="Albersmeier A."/>
            <person name="Kalinowski J."/>
            <person name="Ruckert C."/>
        </authorList>
    </citation>
    <scope>NUCLEOTIDE SEQUENCE</scope>
    <source>
        <strain evidence="2">CGMCC 1.15360</strain>
    </source>
</reference>
<dbReference type="AlphaFoldDB" id="A0A916Z635"/>
<comment type="caution">
    <text evidence="2">The sequence shown here is derived from an EMBL/GenBank/DDBJ whole genome shotgun (WGS) entry which is preliminary data.</text>
</comment>
<evidence type="ECO:0000259" key="1">
    <source>
        <dbReference type="Pfam" id="PF07238"/>
    </source>
</evidence>
<dbReference type="RefSeq" id="WP_066770074.1">
    <property type="nucleotide sequence ID" value="NZ_BMIP01000006.1"/>
</dbReference>
<name>A0A916Z635_9SPHN</name>
<gene>
    <name evidence="2" type="ORF">GCM10010990_26890</name>
</gene>
<dbReference type="EMBL" id="BMIP01000006">
    <property type="protein sequence ID" value="GGD75895.1"/>
    <property type="molecule type" value="Genomic_DNA"/>
</dbReference>
<dbReference type="OrthoDB" id="7428323at2"/>
<dbReference type="GO" id="GO:0035438">
    <property type="term" value="F:cyclic-di-GMP binding"/>
    <property type="evidence" value="ECO:0007669"/>
    <property type="project" value="InterPro"/>
</dbReference>